<keyword evidence="6 8" id="KW-0503">Monooxygenase</keyword>
<dbReference type="InterPro" id="IPR017972">
    <property type="entry name" value="Cyt_P450_CS"/>
</dbReference>
<evidence type="ECO:0000313" key="11">
    <source>
        <dbReference type="Proteomes" id="UP000799428"/>
    </source>
</evidence>
<dbReference type="InterPro" id="IPR002401">
    <property type="entry name" value="Cyt_P450_E_grp-I"/>
</dbReference>
<dbReference type="PRINTS" id="PR00463">
    <property type="entry name" value="EP450I"/>
</dbReference>
<evidence type="ECO:0000256" key="7">
    <source>
        <dbReference type="PIRSR" id="PIRSR602401-1"/>
    </source>
</evidence>
<sequence>MHAFLTGALALVIFGVIYILHHRKSQNATTVSIHPSFDPFNAFDVQLKNHLDLTSLVRQHGRYGATFQLTPLVAAPIIYTISPENIKEIMTNGNDFGVEPLRGESMGPFCGRGFLTSDGDAWLESRKMLKVCFGKKHIEDLTTFDAAVGRLTEKIVDAGGDTVDLQPLLIDLFIDNSLRFLLGTEGREDAGPSSSRAEFLGSFESGLLGTGLRIMLGSYRFVLPKGSYLKTCRAVHDWLDYHIDRQSTARSAEATRSTNLLRQKGSMAYNLSGQTDDTEYIRSQILQSMLASKETTAMLVSNTMFLLARNPAVWQKLREEIRHHPNRDELFTLDGMLAFAYMQNILKEAFRLHPVFPLNARVALRNTKLPTSPDPSNPQATRHQPVPVPKGTTVIMSFYAMNRSEKVFGSNIESFNPDRWTSIHPTQYEFLPFGGGQRACLGREKSLAEAGLAVGRLAERFATLQSKDAREFKSQTGISCCNGNGCKVALIISQ</sequence>
<dbReference type="EMBL" id="MU005788">
    <property type="protein sequence ID" value="KAF2703349.1"/>
    <property type="molecule type" value="Genomic_DNA"/>
</dbReference>
<keyword evidence="4 8" id="KW-0560">Oxidoreductase</keyword>
<dbReference type="AlphaFoldDB" id="A0A6G1JRV0"/>
<feature type="region of interest" description="Disordered" evidence="9">
    <location>
        <begin position="367"/>
        <end position="388"/>
    </location>
</feature>
<evidence type="ECO:0000256" key="8">
    <source>
        <dbReference type="RuleBase" id="RU000461"/>
    </source>
</evidence>
<dbReference type="GO" id="GO:0004497">
    <property type="term" value="F:monooxygenase activity"/>
    <property type="evidence" value="ECO:0007669"/>
    <property type="project" value="UniProtKB-KW"/>
</dbReference>
<accession>A0A6G1JRV0</accession>
<dbReference type="SUPFAM" id="SSF48264">
    <property type="entry name" value="Cytochrome P450"/>
    <property type="match status" value="1"/>
</dbReference>
<keyword evidence="3 7" id="KW-0479">Metal-binding</keyword>
<organism evidence="10 11">
    <name type="scientific">Pleomassaria siparia CBS 279.74</name>
    <dbReference type="NCBI Taxonomy" id="1314801"/>
    <lineage>
        <taxon>Eukaryota</taxon>
        <taxon>Fungi</taxon>
        <taxon>Dikarya</taxon>
        <taxon>Ascomycota</taxon>
        <taxon>Pezizomycotina</taxon>
        <taxon>Dothideomycetes</taxon>
        <taxon>Pleosporomycetidae</taxon>
        <taxon>Pleosporales</taxon>
        <taxon>Pleomassariaceae</taxon>
        <taxon>Pleomassaria</taxon>
    </lineage>
</organism>
<dbReference type="OrthoDB" id="1470350at2759"/>
<dbReference type="GO" id="GO:0016705">
    <property type="term" value="F:oxidoreductase activity, acting on paired donors, with incorporation or reduction of molecular oxygen"/>
    <property type="evidence" value="ECO:0007669"/>
    <property type="project" value="InterPro"/>
</dbReference>
<name>A0A6G1JRV0_9PLEO</name>
<reference evidence="10" key="1">
    <citation type="journal article" date="2020" name="Stud. Mycol.">
        <title>101 Dothideomycetes genomes: a test case for predicting lifestyles and emergence of pathogens.</title>
        <authorList>
            <person name="Haridas S."/>
            <person name="Albert R."/>
            <person name="Binder M."/>
            <person name="Bloem J."/>
            <person name="Labutti K."/>
            <person name="Salamov A."/>
            <person name="Andreopoulos B."/>
            <person name="Baker S."/>
            <person name="Barry K."/>
            <person name="Bills G."/>
            <person name="Bluhm B."/>
            <person name="Cannon C."/>
            <person name="Castanera R."/>
            <person name="Culley D."/>
            <person name="Daum C."/>
            <person name="Ezra D."/>
            <person name="Gonzalez J."/>
            <person name="Henrissat B."/>
            <person name="Kuo A."/>
            <person name="Liang C."/>
            <person name="Lipzen A."/>
            <person name="Lutzoni F."/>
            <person name="Magnuson J."/>
            <person name="Mondo S."/>
            <person name="Nolan M."/>
            <person name="Ohm R."/>
            <person name="Pangilinan J."/>
            <person name="Park H.-J."/>
            <person name="Ramirez L."/>
            <person name="Alfaro M."/>
            <person name="Sun H."/>
            <person name="Tritt A."/>
            <person name="Yoshinaga Y."/>
            <person name="Zwiers L.-H."/>
            <person name="Turgeon B."/>
            <person name="Goodwin S."/>
            <person name="Spatafora J."/>
            <person name="Crous P."/>
            <person name="Grigoriev I."/>
        </authorList>
    </citation>
    <scope>NUCLEOTIDE SEQUENCE</scope>
    <source>
        <strain evidence="10">CBS 279.74</strain>
    </source>
</reference>
<dbReference type="Proteomes" id="UP000799428">
    <property type="component" value="Unassembled WGS sequence"/>
</dbReference>
<comment type="cofactor">
    <cofactor evidence="1 7">
        <name>heme</name>
        <dbReference type="ChEBI" id="CHEBI:30413"/>
    </cofactor>
</comment>
<proteinExistence type="inferred from homology"/>
<keyword evidence="7 8" id="KW-0349">Heme</keyword>
<dbReference type="PRINTS" id="PR00385">
    <property type="entry name" value="P450"/>
</dbReference>
<comment type="similarity">
    <text evidence="2 8">Belongs to the cytochrome P450 family.</text>
</comment>
<evidence type="ECO:0000256" key="5">
    <source>
        <dbReference type="ARBA" id="ARBA00023004"/>
    </source>
</evidence>
<keyword evidence="5 7" id="KW-0408">Iron</keyword>
<evidence type="ECO:0000256" key="6">
    <source>
        <dbReference type="ARBA" id="ARBA00023033"/>
    </source>
</evidence>
<evidence type="ECO:0000256" key="1">
    <source>
        <dbReference type="ARBA" id="ARBA00001971"/>
    </source>
</evidence>
<evidence type="ECO:0000313" key="10">
    <source>
        <dbReference type="EMBL" id="KAF2703349.1"/>
    </source>
</evidence>
<dbReference type="InterPro" id="IPR047146">
    <property type="entry name" value="Cyt_P450_E_CYP52_fungi"/>
</dbReference>
<dbReference type="PANTHER" id="PTHR24287">
    <property type="entry name" value="P450, PUTATIVE (EUROFUNG)-RELATED"/>
    <property type="match status" value="1"/>
</dbReference>
<keyword evidence="11" id="KW-1185">Reference proteome</keyword>
<evidence type="ECO:0000256" key="9">
    <source>
        <dbReference type="SAM" id="MobiDB-lite"/>
    </source>
</evidence>
<dbReference type="InterPro" id="IPR036396">
    <property type="entry name" value="Cyt_P450_sf"/>
</dbReference>
<dbReference type="GO" id="GO:0020037">
    <property type="term" value="F:heme binding"/>
    <property type="evidence" value="ECO:0007669"/>
    <property type="project" value="InterPro"/>
</dbReference>
<protein>
    <submittedName>
        <fullName evidence="10">Cytochrome P450</fullName>
    </submittedName>
</protein>
<gene>
    <name evidence="10" type="ORF">K504DRAFT_463716</name>
</gene>
<evidence type="ECO:0000256" key="4">
    <source>
        <dbReference type="ARBA" id="ARBA00023002"/>
    </source>
</evidence>
<dbReference type="Gene3D" id="1.10.630.10">
    <property type="entry name" value="Cytochrome P450"/>
    <property type="match status" value="1"/>
</dbReference>
<dbReference type="InterPro" id="IPR001128">
    <property type="entry name" value="Cyt_P450"/>
</dbReference>
<evidence type="ECO:0000256" key="3">
    <source>
        <dbReference type="ARBA" id="ARBA00022723"/>
    </source>
</evidence>
<dbReference type="PANTHER" id="PTHR24287:SF17">
    <property type="entry name" value="P450, PUTATIVE (EUROFUNG)-RELATED"/>
    <property type="match status" value="1"/>
</dbReference>
<dbReference type="Pfam" id="PF00067">
    <property type="entry name" value="p450"/>
    <property type="match status" value="1"/>
</dbReference>
<dbReference type="GO" id="GO:0005506">
    <property type="term" value="F:iron ion binding"/>
    <property type="evidence" value="ECO:0007669"/>
    <property type="project" value="InterPro"/>
</dbReference>
<dbReference type="PROSITE" id="PS00086">
    <property type="entry name" value="CYTOCHROME_P450"/>
    <property type="match status" value="1"/>
</dbReference>
<evidence type="ECO:0000256" key="2">
    <source>
        <dbReference type="ARBA" id="ARBA00010617"/>
    </source>
</evidence>
<feature type="binding site" description="axial binding residue" evidence="7">
    <location>
        <position position="440"/>
    </location>
    <ligand>
        <name>heme</name>
        <dbReference type="ChEBI" id="CHEBI:30413"/>
    </ligand>
    <ligandPart>
        <name>Fe</name>
        <dbReference type="ChEBI" id="CHEBI:18248"/>
    </ligandPart>
</feature>